<evidence type="ECO:0000259" key="5">
    <source>
        <dbReference type="PROSITE" id="PS51891"/>
    </source>
</evidence>
<protein>
    <submittedName>
        <fullName evidence="6">GFA family protein</fullName>
    </submittedName>
</protein>
<name>A0A940MV64_9PROT</name>
<dbReference type="GO" id="GO:0016846">
    <property type="term" value="F:carbon-sulfur lyase activity"/>
    <property type="evidence" value="ECO:0007669"/>
    <property type="project" value="InterPro"/>
</dbReference>
<evidence type="ECO:0000256" key="4">
    <source>
        <dbReference type="ARBA" id="ARBA00023239"/>
    </source>
</evidence>
<keyword evidence="7" id="KW-1185">Reference proteome</keyword>
<dbReference type="SUPFAM" id="SSF51316">
    <property type="entry name" value="Mss4-like"/>
    <property type="match status" value="1"/>
</dbReference>
<dbReference type="PROSITE" id="PS51891">
    <property type="entry name" value="CENP_V_GFA"/>
    <property type="match status" value="1"/>
</dbReference>
<proteinExistence type="inferred from homology"/>
<evidence type="ECO:0000256" key="1">
    <source>
        <dbReference type="ARBA" id="ARBA00005495"/>
    </source>
</evidence>
<dbReference type="GO" id="GO:0046872">
    <property type="term" value="F:metal ion binding"/>
    <property type="evidence" value="ECO:0007669"/>
    <property type="project" value="UniProtKB-KW"/>
</dbReference>
<evidence type="ECO:0000256" key="3">
    <source>
        <dbReference type="ARBA" id="ARBA00022833"/>
    </source>
</evidence>
<dbReference type="EMBL" id="JAGIZA010000003">
    <property type="protein sequence ID" value="MBP0492576.1"/>
    <property type="molecule type" value="Genomic_DNA"/>
</dbReference>
<feature type="domain" description="CENP-V/GFA" evidence="5">
    <location>
        <begin position="8"/>
        <end position="122"/>
    </location>
</feature>
<sequence length="138" mass="14772">MPASDSSLAGGCHCGAVRYEARGKPFHATICHCQDCRRVAGAPLVAWFSVRARDFHVVRGRIRPYASSSRAERGFCGDCGTPLTFRAHDLPEEIDVATATLDDPAAVPPADHVRVASGIPWAAPCDGLPQHREGRPQG</sequence>
<comment type="caution">
    <text evidence="6">The sequence shown here is derived from an EMBL/GenBank/DDBJ whole genome shotgun (WGS) entry which is preliminary data.</text>
</comment>
<gene>
    <name evidence="6" type="ORF">J5Y10_07275</name>
</gene>
<dbReference type="Proteomes" id="UP000677537">
    <property type="component" value="Unassembled WGS sequence"/>
</dbReference>
<keyword evidence="3" id="KW-0862">Zinc</keyword>
<dbReference type="PANTHER" id="PTHR33337:SF40">
    <property type="entry name" value="CENP-V_GFA DOMAIN-CONTAINING PROTEIN-RELATED"/>
    <property type="match status" value="1"/>
</dbReference>
<comment type="similarity">
    <text evidence="1">Belongs to the Gfa family.</text>
</comment>
<evidence type="ECO:0000313" key="7">
    <source>
        <dbReference type="Proteomes" id="UP000677537"/>
    </source>
</evidence>
<dbReference type="Pfam" id="PF04828">
    <property type="entry name" value="GFA"/>
    <property type="match status" value="1"/>
</dbReference>
<accession>A0A940MV64</accession>
<dbReference type="AlphaFoldDB" id="A0A940MV64"/>
<organism evidence="6 7">
    <name type="scientific">Roseomonas indoligenes</name>
    <dbReference type="NCBI Taxonomy" id="2820811"/>
    <lineage>
        <taxon>Bacteria</taxon>
        <taxon>Pseudomonadati</taxon>
        <taxon>Pseudomonadota</taxon>
        <taxon>Alphaproteobacteria</taxon>
        <taxon>Acetobacterales</taxon>
        <taxon>Roseomonadaceae</taxon>
        <taxon>Roseomonas</taxon>
    </lineage>
</organism>
<dbReference type="PANTHER" id="PTHR33337">
    <property type="entry name" value="GFA DOMAIN-CONTAINING PROTEIN"/>
    <property type="match status" value="1"/>
</dbReference>
<keyword evidence="4" id="KW-0456">Lyase</keyword>
<dbReference type="InterPro" id="IPR006913">
    <property type="entry name" value="CENP-V/GFA"/>
</dbReference>
<dbReference type="InterPro" id="IPR011057">
    <property type="entry name" value="Mss4-like_sf"/>
</dbReference>
<evidence type="ECO:0000256" key="2">
    <source>
        <dbReference type="ARBA" id="ARBA00022723"/>
    </source>
</evidence>
<dbReference type="RefSeq" id="WP_209372198.1">
    <property type="nucleotide sequence ID" value="NZ_JAGIZA010000003.1"/>
</dbReference>
<keyword evidence="2" id="KW-0479">Metal-binding</keyword>
<reference evidence="6" key="1">
    <citation type="submission" date="2021-03" db="EMBL/GenBank/DDBJ databases">
        <authorList>
            <person name="So Y."/>
        </authorList>
    </citation>
    <scope>NUCLEOTIDE SEQUENCE</scope>
    <source>
        <strain evidence="6">SG15</strain>
    </source>
</reference>
<evidence type="ECO:0000313" key="6">
    <source>
        <dbReference type="EMBL" id="MBP0492576.1"/>
    </source>
</evidence>
<dbReference type="Gene3D" id="3.90.1590.10">
    <property type="entry name" value="glutathione-dependent formaldehyde- activating enzyme (gfa)"/>
    <property type="match status" value="1"/>
</dbReference>